<dbReference type="GO" id="GO:0097367">
    <property type="term" value="F:carbohydrate derivative binding"/>
    <property type="evidence" value="ECO:0007669"/>
    <property type="project" value="InterPro"/>
</dbReference>
<dbReference type="InterPro" id="IPR047640">
    <property type="entry name" value="RpiR-like"/>
</dbReference>
<dbReference type="KEGG" id="crz:D1345_08365"/>
<dbReference type="GO" id="GO:0003700">
    <property type="term" value="F:DNA-binding transcription factor activity"/>
    <property type="evidence" value="ECO:0007669"/>
    <property type="project" value="InterPro"/>
</dbReference>
<keyword evidence="1" id="KW-0805">Transcription regulation</keyword>
<feature type="domain" description="HTH rpiR-type" evidence="5">
    <location>
        <begin position="29"/>
        <end position="105"/>
    </location>
</feature>
<dbReference type="Gene3D" id="1.10.10.10">
    <property type="entry name" value="Winged helix-like DNA-binding domain superfamily/Winged helix DNA-binding domain"/>
    <property type="match status" value="1"/>
</dbReference>
<gene>
    <name evidence="6" type="ORF">D1345_08365</name>
</gene>
<dbReference type="PANTHER" id="PTHR30514:SF18">
    <property type="entry name" value="RPIR-FAMILY TRANSCRIPTIONAL REGULATOR"/>
    <property type="match status" value="1"/>
</dbReference>
<accession>A0AAD0W8X8</accession>
<keyword evidence="2" id="KW-0238">DNA-binding</keyword>
<name>A0AAD0W8X8_9NEIS</name>
<evidence type="ECO:0000256" key="4">
    <source>
        <dbReference type="ARBA" id="ARBA00023163"/>
    </source>
</evidence>
<dbReference type="PROSITE" id="PS51071">
    <property type="entry name" value="HTH_RPIR"/>
    <property type="match status" value="1"/>
</dbReference>
<evidence type="ECO:0000256" key="3">
    <source>
        <dbReference type="ARBA" id="ARBA00023152"/>
    </source>
</evidence>
<evidence type="ECO:0000313" key="7">
    <source>
        <dbReference type="Proteomes" id="UP000259465"/>
    </source>
</evidence>
<protein>
    <submittedName>
        <fullName evidence="6">MurR/RpiR family transcriptional regulator</fullName>
    </submittedName>
</protein>
<dbReference type="Pfam" id="PF01418">
    <property type="entry name" value="HTH_6"/>
    <property type="match status" value="1"/>
</dbReference>
<dbReference type="InterPro" id="IPR001347">
    <property type="entry name" value="SIS_dom"/>
</dbReference>
<evidence type="ECO:0000313" key="6">
    <source>
        <dbReference type="EMBL" id="AXT46193.1"/>
    </source>
</evidence>
<dbReference type="SUPFAM" id="SSF53697">
    <property type="entry name" value="SIS domain"/>
    <property type="match status" value="1"/>
</dbReference>
<dbReference type="CDD" id="cd05013">
    <property type="entry name" value="SIS_RpiR"/>
    <property type="match status" value="1"/>
</dbReference>
<dbReference type="EMBL" id="CP031968">
    <property type="protein sequence ID" value="AXT46193.1"/>
    <property type="molecule type" value="Genomic_DNA"/>
</dbReference>
<keyword evidence="4" id="KW-0804">Transcription</keyword>
<dbReference type="PANTHER" id="PTHR30514">
    <property type="entry name" value="GLUCOKINASE"/>
    <property type="match status" value="1"/>
</dbReference>
<evidence type="ECO:0000256" key="1">
    <source>
        <dbReference type="ARBA" id="ARBA00023015"/>
    </source>
</evidence>
<dbReference type="GO" id="GO:0003677">
    <property type="term" value="F:DNA binding"/>
    <property type="evidence" value="ECO:0007669"/>
    <property type="project" value="UniProtKB-KW"/>
</dbReference>
<evidence type="ECO:0000256" key="2">
    <source>
        <dbReference type="ARBA" id="ARBA00023125"/>
    </source>
</evidence>
<reference evidence="6 7" key="1">
    <citation type="submission" date="2018-08" db="EMBL/GenBank/DDBJ databases">
        <title>Complete genome sequence of JP2-74.</title>
        <authorList>
            <person name="Wu L."/>
        </authorList>
    </citation>
    <scope>NUCLEOTIDE SEQUENCE [LARGE SCALE GENOMIC DNA]</scope>
    <source>
        <strain evidence="6 7">JP2-74</strain>
    </source>
</reference>
<dbReference type="InterPro" id="IPR009057">
    <property type="entry name" value="Homeodomain-like_sf"/>
</dbReference>
<dbReference type="GO" id="GO:0006096">
    <property type="term" value="P:glycolytic process"/>
    <property type="evidence" value="ECO:0007669"/>
    <property type="project" value="UniProtKB-KW"/>
</dbReference>
<dbReference type="Gene3D" id="3.40.50.10490">
    <property type="entry name" value="Glucose-6-phosphate isomerase like protein, domain 1"/>
    <property type="match status" value="1"/>
</dbReference>
<proteinExistence type="predicted"/>
<keyword evidence="7" id="KW-1185">Reference proteome</keyword>
<dbReference type="Proteomes" id="UP000259465">
    <property type="component" value="Chromosome"/>
</dbReference>
<organism evidence="6 7">
    <name type="scientific">Chromobacterium rhizoryzae</name>
    <dbReference type="NCBI Taxonomy" id="1778675"/>
    <lineage>
        <taxon>Bacteria</taxon>
        <taxon>Pseudomonadati</taxon>
        <taxon>Pseudomonadota</taxon>
        <taxon>Betaproteobacteria</taxon>
        <taxon>Neisseriales</taxon>
        <taxon>Chromobacteriaceae</taxon>
        <taxon>Chromobacterium</taxon>
    </lineage>
</organism>
<dbReference type="InterPro" id="IPR035472">
    <property type="entry name" value="RpiR-like_SIS"/>
</dbReference>
<dbReference type="InterPro" id="IPR000281">
    <property type="entry name" value="HTH_RpiR"/>
</dbReference>
<keyword evidence="3" id="KW-0324">Glycolysis</keyword>
<evidence type="ECO:0000259" key="5">
    <source>
        <dbReference type="PROSITE" id="PS51071"/>
    </source>
</evidence>
<dbReference type="InterPro" id="IPR036388">
    <property type="entry name" value="WH-like_DNA-bd_sf"/>
</dbReference>
<dbReference type="AlphaFoldDB" id="A0AAD0W8X8"/>
<dbReference type="SUPFAM" id="SSF46689">
    <property type="entry name" value="Homeodomain-like"/>
    <property type="match status" value="1"/>
</dbReference>
<dbReference type="Pfam" id="PF01380">
    <property type="entry name" value="SIS"/>
    <property type="match status" value="1"/>
</dbReference>
<dbReference type="InterPro" id="IPR046348">
    <property type="entry name" value="SIS_dom_sf"/>
</dbReference>
<sequence>MPFLYRRCYAARHGKRRHRQRDNRMSQSRSIAEQVRALFEALTPTERKVGRALLANYPVAGLETIAQWAQRADVSGPTVLRLIGKLGFDNYAAFQGALRAELELRLQSPLMRHDPGQLQGDHDFLASHAERIADLMRQTAAQVPRAEFDCAVDLLGERKHRIWLLGGRLTDPLAAYLCHHLKVVRPDVVHLRGVPASWADSLVDMGRHDVLVIFDIRRYWDDALRIAEMAAQRKTSVLLFTDQWLSPVARVARYTLAAHTAGPAGWDSNTPLMMLVDAVIAALNARHWDRISGRLKEVEAMRARLGEGEEGAVE</sequence>